<dbReference type="Proteomes" id="UP000002949">
    <property type="component" value="Unassembled WGS sequence"/>
</dbReference>
<accession>G6YG51</accession>
<proteinExistence type="predicted"/>
<gene>
    <name evidence="1" type="ORF">MEA186_24787</name>
</gene>
<reference evidence="1 2" key="1">
    <citation type="journal article" date="2012" name="J. Bacteriol.">
        <title>Draft Genome Sequence of Plant Growth-Promoting Rhizobium Mesorhizobium amorphae, Isolated from Zinc-Lead Mine Tailings.</title>
        <authorList>
            <person name="Hao X."/>
            <person name="Lin Y."/>
            <person name="Johnstone L."/>
            <person name="Baltrus D.A."/>
            <person name="Miller S.J."/>
            <person name="Wei G."/>
            <person name="Rensing C."/>
        </authorList>
    </citation>
    <scope>NUCLEOTIDE SEQUENCE [LARGE SCALE GENOMIC DNA]</scope>
    <source>
        <strain evidence="1 2">CCNWGS0123</strain>
    </source>
</reference>
<keyword evidence="2" id="KW-1185">Reference proteome</keyword>
<dbReference type="EMBL" id="AGSN01000174">
    <property type="protein sequence ID" value="EHH09232.1"/>
    <property type="molecule type" value="Genomic_DNA"/>
</dbReference>
<evidence type="ECO:0000313" key="1">
    <source>
        <dbReference type="EMBL" id="EHH09232.1"/>
    </source>
</evidence>
<protein>
    <submittedName>
        <fullName evidence="1">Uncharacterized protein</fullName>
    </submittedName>
</protein>
<sequence length="33" mass="3378">MANVVGFGIAALVVGSLASDDLLRAVFRILDSS</sequence>
<evidence type="ECO:0000313" key="2">
    <source>
        <dbReference type="Proteomes" id="UP000002949"/>
    </source>
</evidence>
<organism evidence="1 2">
    <name type="scientific">Mesorhizobium amorphae CCNWGS0123</name>
    <dbReference type="NCBI Taxonomy" id="1082933"/>
    <lineage>
        <taxon>Bacteria</taxon>
        <taxon>Pseudomonadati</taxon>
        <taxon>Pseudomonadota</taxon>
        <taxon>Alphaproteobacteria</taxon>
        <taxon>Hyphomicrobiales</taxon>
        <taxon>Phyllobacteriaceae</taxon>
        <taxon>Mesorhizobium</taxon>
    </lineage>
</organism>
<name>G6YG51_9HYPH</name>
<dbReference type="AlphaFoldDB" id="G6YG51"/>